<dbReference type="InterPro" id="IPR036388">
    <property type="entry name" value="WH-like_DNA-bd_sf"/>
</dbReference>
<dbReference type="InterPro" id="IPR036390">
    <property type="entry name" value="WH_DNA-bd_sf"/>
</dbReference>
<keyword evidence="3" id="KW-0804">Transcription</keyword>
<proteinExistence type="predicted"/>
<dbReference type="Gene3D" id="1.10.10.10">
    <property type="entry name" value="Winged helix-like DNA-binding domain superfamily/Winged helix DNA-binding domain"/>
    <property type="match status" value="1"/>
</dbReference>
<dbReference type="RefSeq" id="WP_070319695.1">
    <property type="nucleotide sequence ID" value="NZ_CP194061.1"/>
</dbReference>
<dbReference type="PANTHER" id="PTHR38445">
    <property type="entry name" value="HTH-TYPE TRANSCRIPTIONAL REPRESSOR YTRA"/>
    <property type="match status" value="1"/>
</dbReference>
<keyword evidence="7" id="KW-1185">Reference proteome</keyword>
<dbReference type="SMART" id="SM00345">
    <property type="entry name" value="HTH_GNTR"/>
    <property type="match status" value="1"/>
</dbReference>
<sequence>MRIVVSNNADVPLYEQVAQQVKAAILRGELEDGAALPSVRGLARDLRISVITTTRAYAELAAEGFITNVPGKGAFVLPVDSDLVREQLLRRVEDGLATAIDAARLARLGRDDLVEMLDALLAGDTDAAGPPAGTGRPAGAARTAAHR</sequence>
<feature type="domain" description="HTH gntR-type" evidence="5">
    <location>
        <begin position="11"/>
        <end position="79"/>
    </location>
</feature>
<gene>
    <name evidence="6" type="ORF">JO380_000868</name>
</gene>
<protein>
    <submittedName>
        <fullName evidence="6">GntR family transcriptional regulator</fullName>
    </submittedName>
</protein>
<dbReference type="CDD" id="cd07377">
    <property type="entry name" value="WHTH_GntR"/>
    <property type="match status" value="1"/>
</dbReference>
<evidence type="ECO:0000256" key="3">
    <source>
        <dbReference type="ARBA" id="ARBA00023163"/>
    </source>
</evidence>
<evidence type="ECO:0000313" key="6">
    <source>
        <dbReference type="EMBL" id="MDQ0424487.1"/>
    </source>
</evidence>
<evidence type="ECO:0000256" key="1">
    <source>
        <dbReference type="ARBA" id="ARBA00023015"/>
    </source>
</evidence>
<dbReference type="PANTHER" id="PTHR38445:SF7">
    <property type="entry name" value="GNTR-FAMILY TRANSCRIPTIONAL REGULATOR"/>
    <property type="match status" value="1"/>
</dbReference>
<keyword evidence="1" id="KW-0805">Transcription regulation</keyword>
<dbReference type="Proteomes" id="UP001240250">
    <property type="component" value="Unassembled WGS sequence"/>
</dbReference>
<evidence type="ECO:0000256" key="2">
    <source>
        <dbReference type="ARBA" id="ARBA00023125"/>
    </source>
</evidence>
<name>A0ABU0GGK3_9CELL</name>
<dbReference type="PROSITE" id="PS50949">
    <property type="entry name" value="HTH_GNTR"/>
    <property type="match status" value="1"/>
</dbReference>
<evidence type="ECO:0000259" key="5">
    <source>
        <dbReference type="PROSITE" id="PS50949"/>
    </source>
</evidence>
<dbReference type="InterPro" id="IPR000524">
    <property type="entry name" value="Tscrpt_reg_HTH_GntR"/>
</dbReference>
<accession>A0ABU0GGK3</accession>
<feature type="region of interest" description="Disordered" evidence="4">
    <location>
        <begin position="125"/>
        <end position="147"/>
    </location>
</feature>
<evidence type="ECO:0000256" key="4">
    <source>
        <dbReference type="SAM" id="MobiDB-lite"/>
    </source>
</evidence>
<keyword evidence="2" id="KW-0238">DNA-binding</keyword>
<dbReference type="Pfam" id="PF00392">
    <property type="entry name" value="GntR"/>
    <property type="match status" value="1"/>
</dbReference>
<dbReference type="EMBL" id="JAUSVM010000001">
    <property type="protein sequence ID" value="MDQ0424487.1"/>
    <property type="molecule type" value="Genomic_DNA"/>
</dbReference>
<organism evidence="6 7">
    <name type="scientific">Cellulomonas iranensis</name>
    <dbReference type="NCBI Taxonomy" id="76862"/>
    <lineage>
        <taxon>Bacteria</taxon>
        <taxon>Bacillati</taxon>
        <taxon>Actinomycetota</taxon>
        <taxon>Actinomycetes</taxon>
        <taxon>Micrococcales</taxon>
        <taxon>Cellulomonadaceae</taxon>
        <taxon>Cellulomonas</taxon>
    </lineage>
</organism>
<evidence type="ECO:0000313" key="7">
    <source>
        <dbReference type="Proteomes" id="UP001240250"/>
    </source>
</evidence>
<dbReference type="SUPFAM" id="SSF46785">
    <property type="entry name" value="Winged helix' DNA-binding domain"/>
    <property type="match status" value="1"/>
</dbReference>
<reference evidence="6 7" key="1">
    <citation type="submission" date="2023-07" db="EMBL/GenBank/DDBJ databases">
        <title>Sequencing the genomes of 1000 actinobacteria strains.</title>
        <authorList>
            <person name="Klenk H.-P."/>
        </authorList>
    </citation>
    <scope>NUCLEOTIDE SEQUENCE [LARGE SCALE GENOMIC DNA]</scope>
    <source>
        <strain evidence="6 7">DSM 14785</strain>
    </source>
</reference>
<comment type="caution">
    <text evidence="6">The sequence shown here is derived from an EMBL/GenBank/DDBJ whole genome shotgun (WGS) entry which is preliminary data.</text>
</comment>